<gene>
    <name evidence="3" type="ORF">GCM10008959_23280</name>
</gene>
<organism evidence="3 4">
    <name type="scientific">Deinococcus seoulensis</name>
    <dbReference type="NCBI Taxonomy" id="1837379"/>
    <lineage>
        <taxon>Bacteria</taxon>
        <taxon>Thermotogati</taxon>
        <taxon>Deinococcota</taxon>
        <taxon>Deinococci</taxon>
        <taxon>Deinococcales</taxon>
        <taxon>Deinococcaceae</taxon>
        <taxon>Deinococcus</taxon>
    </lineage>
</organism>
<proteinExistence type="predicted"/>
<feature type="signal peptide" evidence="2">
    <location>
        <begin position="1"/>
        <end position="22"/>
    </location>
</feature>
<dbReference type="Proteomes" id="UP000634308">
    <property type="component" value="Unassembled WGS sequence"/>
</dbReference>
<evidence type="ECO:0000256" key="1">
    <source>
        <dbReference type="SAM" id="MobiDB-lite"/>
    </source>
</evidence>
<comment type="caution">
    <text evidence="3">The sequence shown here is derived from an EMBL/GenBank/DDBJ whole genome shotgun (WGS) entry which is preliminary data.</text>
</comment>
<evidence type="ECO:0000256" key="2">
    <source>
        <dbReference type="SAM" id="SignalP"/>
    </source>
</evidence>
<accession>A0ABQ2RSB2</accession>
<keyword evidence="2" id="KW-0732">Signal</keyword>
<dbReference type="PROSITE" id="PS51257">
    <property type="entry name" value="PROKAR_LIPOPROTEIN"/>
    <property type="match status" value="1"/>
</dbReference>
<protein>
    <submittedName>
        <fullName evidence="3">Uncharacterized protein</fullName>
    </submittedName>
</protein>
<reference evidence="4" key="1">
    <citation type="journal article" date="2019" name="Int. J. Syst. Evol. Microbiol.">
        <title>The Global Catalogue of Microorganisms (GCM) 10K type strain sequencing project: providing services to taxonomists for standard genome sequencing and annotation.</title>
        <authorList>
            <consortium name="The Broad Institute Genomics Platform"/>
            <consortium name="The Broad Institute Genome Sequencing Center for Infectious Disease"/>
            <person name="Wu L."/>
            <person name="Ma J."/>
        </authorList>
    </citation>
    <scope>NUCLEOTIDE SEQUENCE [LARGE SCALE GENOMIC DNA]</scope>
    <source>
        <strain evidence="4">JCM 31404</strain>
    </source>
</reference>
<dbReference type="RefSeq" id="WP_189065164.1">
    <property type="nucleotide sequence ID" value="NZ_BMQM01000015.1"/>
</dbReference>
<dbReference type="EMBL" id="BMQM01000015">
    <property type="protein sequence ID" value="GGR60812.1"/>
    <property type="molecule type" value="Genomic_DNA"/>
</dbReference>
<evidence type="ECO:0000313" key="3">
    <source>
        <dbReference type="EMBL" id="GGR60812.1"/>
    </source>
</evidence>
<keyword evidence="4" id="KW-1185">Reference proteome</keyword>
<feature type="region of interest" description="Disordered" evidence="1">
    <location>
        <begin position="257"/>
        <end position="284"/>
    </location>
</feature>
<feature type="chain" id="PRO_5046101245" evidence="2">
    <location>
        <begin position="23"/>
        <end position="326"/>
    </location>
</feature>
<evidence type="ECO:0000313" key="4">
    <source>
        <dbReference type="Proteomes" id="UP000634308"/>
    </source>
</evidence>
<name>A0ABQ2RSB2_9DEIO</name>
<sequence>MNTSAKNYPLLLLALLVTACGAATEITEGNPPTQGITAQVSGNNLTGDQGTVYGGGAVTITLTGPVEQGTPVTWSVSQGAIVGQGLSATLPYNDINRQVLTGQPITVTATVTTPSGAVPITVPLRVDDQAPQANGGVTATVPGRPAFFVGENAELPGTATFQASFTDAGVGLNPVKLSAYLRGLPVLGDVRAAGELPEARGYTLRVDVISDRLGNRVDVPPGTVAGPFNVDLTAPVVTGSAPQGARIQGSTVLTFTGTDPLRADRTPGSGGVTLTSDQGGTGSGNTLTLTGAQLRAGGASGPVTITVTATDAAGNATTFIQTVTLE</sequence>